<reference evidence="4 5" key="1">
    <citation type="journal article" date="2019" name="Microorganisms">
        <title>Genome Insights into the Novel Species Microvirga brassicacearum, a Rapeseed Endophyte with Biotechnological Potential.</title>
        <authorList>
            <person name="Jimenez-Gomez A."/>
            <person name="Saati-Santamaria Z."/>
            <person name="Igual J.M."/>
            <person name="Rivas R."/>
            <person name="Mateos P.F."/>
            <person name="Garcia-Fraile P."/>
        </authorList>
    </citation>
    <scope>NUCLEOTIDE SEQUENCE [LARGE SCALE GENOMIC DNA]</scope>
    <source>
        <strain evidence="4 5">CDVBN77</strain>
    </source>
</reference>
<evidence type="ECO:0000259" key="2">
    <source>
        <dbReference type="Pfam" id="PF02308"/>
    </source>
</evidence>
<name>A0A5N3PBL3_9HYPH</name>
<keyword evidence="1" id="KW-1133">Transmembrane helix</keyword>
<dbReference type="EMBL" id="VCMV01000014">
    <property type="protein sequence ID" value="KAB0267091.1"/>
    <property type="molecule type" value="Genomic_DNA"/>
</dbReference>
<dbReference type="InterPro" id="IPR049177">
    <property type="entry name" value="MgtC_SapB_SrpB_YhiD_N"/>
</dbReference>
<feature type="transmembrane region" description="Helical" evidence="1">
    <location>
        <begin position="267"/>
        <end position="288"/>
    </location>
</feature>
<feature type="transmembrane region" description="Helical" evidence="1">
    <location>
        <begin position="236"/>
        <end position="261"/>
    </location>
</feature>
<feature type="transmembrane region" description="Helical" evidence="1">
    <location>
        <begin position="37"/>
        <end position="56"/>
    </location>
</feature>
<comment type="caution">
    <text evidence="4">The sequence shown here is derived from an EMBL/GenBank/DDBJ whole genome shotgun (WGS) entry which is preliminary data.</text>
</comment>
<keyword evidence="5" id="KW-1185">Reference proteome</keyword>
<evidence type="ECO:0000259" key="3">
    <source>
        <dbReference type="Pfam" id="PF13194"/>
    </source>
</evidence>
<feature type="transmembrane region" description="Helical" evidence="1">
    <location>
        <begin position="93"/>
        <end position="126"/>
    </location>
</feature>
<dbReference type="OrthoDB" id="9813718at2"/>
<dbReference type="RefSeq" id="WP_150944559.1">
    <property type="nucleotide sequence ID" value="NZ_VCMV01000014.1"/>
</dbReference>
<feature type="domain" description="MgtC/SapB/SrpB/YhiD N-terminal" evidence="2">
    <location>
        <begin position="9"/>
        <end position="134"/>
    </location>
</feature>
<feature type="transmembrane region" description="Helical" evidence="1">
    <location>
        <begin position="138"/>
        <end position="161"/>
    </location>
</feature>
<feature type="domain" description="DUF4010" evidence="3">
    <location>
        <begin position="182"/>
        <end position="391"/>
    </location>
</feature>
<keyword evidence="1" id="KW-0472">Membrane</keyword>
<proteinExistence type="predicted"/>
<dbReference type="InterPro" id="IPR025105">
    <property type="entry name" value="DUF4010"/>
</dbReference>
<feature type="transmembrane region" description="Helical" evidence="1">
    <location>
        <begin position="62"/>
        <end position="81"/>
    </location>
</feature>
<dbReference type="PANTHER" id="PTHR39084">
    <property type="entry name" value="MEMBRANE PROTEIN-RELATED"/>
    <property type="match status" value="1"/>
</dbReference>
<accession>A0A5N3PBL3</accession>
<organism evidence="4 5">
    <name type="scientific">Microvirga brassicacearum</name>
    <dbReference type="NCBI Taxonomy" id="2580413"/>
    <lineage>
        <taxon>Bacteria</taxon>
        <taxon>Pseudomonadati</taxon>
        <taxon>Pseudomonadota</taxon>
        <taxon>Alphaproteobacteria</taxon>
        <taxon>Hyphomicrobiales</taxon>
        <taxon>Methylobacteriaceae</taxon>
        <taxon>Microvirga</taxon>
    </lineage>
</organism>
<evidence type="ECO:0000313" key="4">
    <source>
        <dbReference type="EMBL" id="KAB0267091.1"/>
    </source>
</evidence>
<sequence length="418" mass="43005">MNNDVLYRLAIALAIGLLIGLERGWRQREEAEGERTAGFRTYTLSGLLGGLSAALAAHTSPVFLGFSFLAFAIGFGAFAWLEAKTERNFSVTGVIAGMLAFALGAYAVLGDLQVAIAAGVTVTLILALKQPLHSWLRTLTWIEIRAALILLAMTFLALPLLPDRPIDPWGAINPAEIWLLAIIIAGISFVGYIAMRVLGSQSGIALVALAGGLASSTATTMTLARLAREHPAASPLVAAGILLSGSVMLVRVLVVASGLNVNLFVPLLWPLGAAAFVLLAVTAVLFFVNRGGGATRPDLKISTPFDLGTALKLAGLIAVISLLAKWLIATVGESALTILAALSGIADVDAITLSLARLARDSITIVTATESIAIAVAVNTAVKAGMAFGLGTSKVGWIVSGASAAAIGAGTAAFLIFS</sequence>
<feature type="transmembrane region" description="Helical" evidence="1">
    <location>
        <begin position="335"/>
        <end position="359"/>
    </location>
</feature>
<dbReference type="Pfam" id="PF13194">
    <property type="entry name" value="DUF4010"/>
    <property type="match status" value="1"/>
</dbReference>
<dbReference type="PANTHER" id="PTHR39084:SF1">
    <property type="entry name" value="DUF4010 DOMAIN-CONTAINING PROTEIN"/>
    <property type="match status" value="1"/>
</dbReference>
<keyword evidence="1" id="KW-0812">Transmembrane</keyword>
<protein>
    <submittedName>
        <fullName evidence="4">MgtC/SapB family protein</fullName>
    </submittedName>
</protein>
<dbReference type="AlphaFoldDB" id="A0A5N3PBL3"/>
<feature type="transmembrane region" description="Helical" evidence="1">
    <location>
        <begin position="6"/>
        <end position="25"/>
    </location>
</feature>
<feature type="transmembrane region" description="Helical" evidence="1">
    <location>
        <begin position="204"/>
        <end position="224"/>
    </location>
</feature>
<feature type="transmembrane region" description="Helical" evidence="1">
    <location>
        <begin position="177"/>
        <end position="198"/>
    </location>
</feature>
<feature type="transmembrane region" description="Helical" evidence="1">
    <location>
        <begin position="309"/>
        <end position="329"/>
    </location>
</feature>
<feature type="transmembrane region" description="Helical" evidence="1">
    <location>
        <begin position="371"/>
        <end position="391"/>
    </location>
</feature>
<feature type="transmembrane region" description="Helical" evidence="1">
    <location>
        <begin position="397"/>
        <end position="417"/>
    </location>
</feature>
<evidence type="ECO:0000313" key="5">
    <source>
        <dbReference type="Proteomes" id="UP000325684"/>
    </source>
</evidence>
<dbReference type="Proteomes" id="UP000325684">
    <property type="component" value="Unassembled WGS sequence"/>
</dbReference>
<gene>
    <name evidence="4" type="ORF">FEZ63_11745</name>
</gene>
<evidence type="ECO:0000256" key="1">
    <source>
        <dbReference type="SAM" id="Phobius"/>
    </source>
</evidence>
<dbReference type="Pfam" id="PF02308">
    <property type="entry name" value="MgtC"/>
    <property type="match status" value="1"/>
</dbReference>